<gene>
    <name evidence="1" type="ORF">HMPREF9488_02387</name>
</gene>
<dbReference type="InterPro" id="IPR036412">
    <property type="entry name" value="HAD-like_sf"/>
</dbReference>
<dbReference type="Pfam" id="PF13419">
    <property type="entry name" value="HAD_2"/>
    <property type="match status" value="1"/>
</dbReference>
<dbReference type="InterPro" id="IPR050155">
    <property type="entry name" value="HAD-like_hydrolase_sf"/>
</dbReference>
<protein>
    <recommendedName>
        <fullName evidence="3">Phosphoglycolate phosphatase</fullName>
    </recommendedName>
</protein>
<dbReference type="InterPro" id="IPR023214">
    <property type="entry name" value="HAD_sf"/>
</dbReference>
<dbReference type="SFLD" id="SFLDS00003">
    <property type="entry name" value="Haloacid_Dehalogenase"/>
    <property type="match status" value="1"/>
</dbReference>
<dbReference type="RefSeq" id="WP_008789475.1">
    <property type="nucleotide sequence ID" value="NZ_AKCB01000001.1"/>
</dbReference>
<dbReference type="HOGENOM" id="CLU_045011_19_1_9"/>
<reference evidence="1 2" key="1">
    <citation type="submission" date="2010-12" db="EMBL/GenBank/DDBJ databases">
        <title>The Genome Sequence of Coprobacillus sp. strain 29_1.</title>
        <authorList>
            <consortium name="The Broad Institute Genome Sequencing Platform"/>
            <person name="Earl A."/>
            <person name="Ward D."/>
            <person name="Feldgarden M."/>
            <person name="Gevers D."/>
            <person name="Daigneault M."/>
            <person name="Sibley C.D."/>
            <person name="White A."/>
            <person name="Strauss J."/>
            <person name="Allen-Vercoe E."/>
            <person name="Young S.K."/>
            <person name="Zeng Q."/>
            <person name="Gargeya S."/>
            <person name="Fitzgerald M."/>
            <person name="Haas B."/>
            <person name="Abouelleil A."/>
            <person name="Alvarado L."/>
            <person name="Arachchi H.M."/>
            <person name="Berlin A."/>
            <person name="Brown A."/>
            <person name="Chapman S.B."/>
            <person name="Chen Z."/>
            <person name="Dunbar C."/>
            <person name="Freedman E."/>
            <person name="Gearin G."/>
            <person name="Gellesch M."/>
            <person name="Goldberg J."/>
            <person name="Griggs A."/>
            <person name="Gujja S."/>
            <person name="Heilman E."/>
            <person name="Heiman D."/>
            <person name="Howarth C."/>
            <person name="Larson L."/>
            <person name="Lui A."/>
            <person name="MacDonald P.J.P."/>
            <person name="Mehta T."/>
            <person name="Montmayeur A."/>
            <person name="Murphy C."/>
            <person name="Neiman D."/>
            <person name="Pearson M."/>
            <person name="Priest M."/>
            <person name="Roberts A."/>
            <person name="Saif S."/>
            <person name="Shea T."/>
            <person name="Shenoy N."/>
            <person name="Sisk P."/>
            <person name="Stolte C."/>
            <person name="Sykes S."/>
            <person name="White J."/>
            <person name="Yandava C."/>
            <person name="Nusbaum C."/>
            <person name="Birren B."/>
        </authorList>
    </citation>
    <scope>NUCLEOTIDE SEQUENCE [LARGE SCALE GENOMIC DNA]</scope>
    <source>
        <strain evidence="1 2">29_1</strain>
    </source>
</reference>
<accession>E7GC95</accession>
<dbReference type="GeneID" id="78227976"/>
<dbReference type="eggNOG" id="COG0546">
    <property type="taxonomic scope" value="Bacteria"/>
</dbReference>
<evidence type="ECO:0008006" key="3">
    <source>
        <dbReference type="Google" id="ProtNLM"/>
    </source>
</evidence>
<dbReference type="InterPro" id="IPR006439">
    <property type="entry name" value="HAD-SF_hydro_IA"/>
</dbReference>
<dbReference type="STRING" id="100884.GCA_000269565_00038"/>
<dbReference type="NCBIfam" id="TIGR01509">
    <property type="entry name" value="HAD-SF-IA-v3"/>
    <property type="match status" value="1"/>
</dbReference>
<dbReference type="SFLD" id="SFLDG01129">
    <property type="entry name" value="C1.5:_HAD__Beta-PGM__Phosphata"/>
    <property type="match status" value="1"/>
</dbReference>
<dbReference type="InterPro" id="IPR023198">
    <property type="entry name" value="PGP-like_dom2"/>
</dbReference>
<name>E7GC95_9FIRM</name>
<dbReference type="PANTHER" id="PTHR43434:SF1">
    <property type="entry name" value="PHOSPHOGLYCOLATE PHOSPHATASE"/>
    <property type="match status" value="1"/>
</dbReference>
<dbReference type="Gene3D" id="3.40.50.1000">
    <property type="entry name" value="HAD superfamily/HAD-like"/>
    <property type="match status" value="1"/>
</dbReference>
<dbReference type="NCBIfam" id="TIGR01549">
    <property type="entry name" value="HAD-SF-IA-v1"/>
    <property type="match status" value="1"/>
</dbReference>
<dbReference type="SFLD" id="SFLDG01135">
    <property type="entry name" value="C1.5.6:_HAD__Beta-PGM__Phospha"/>
    <property type="match status" value="1"/>
</dbReference>
<proteinExistence type="predicted"/>
<dbReference type="AlphaFoldDB" id="E7GC95"/>
<dbReference type="FunFam" id="3.40.50.1000:FF:000022">
    <property type="entry name" value="Phosphoglycolate phosphatase"/>
    <property type="match status" value="1"/>
</dbReference>
<sequence length="218" mass="25121">MRKGCLFDLDGTLVNSLTDLALSTNEVLRNHQLPQHDISKYNHFVGNGIQKLMERALGQEHLDILDECLREFQVVYARRYLDHTQPYEGIMELIETLYDQGIKLSVVTNKPHDMAIQIVEHLFPNRFVSILGQQDAYPIKPNPESVHFALMAMKLSRQDCYFIGDSDVDIETGYRADMKTIGVSWGFRGRLELEEAGADYVVDEAMEIWRIINENWGE</sequence>
<dbReference type="EMBL" id="ADKX01000039">
    <property type="protein sequence ID" value="EFW04104.1"/>
    <property type="molecule type" value="Genomic_DNA"/>
</dbReference>
<dbReference type="Proteomes" id="UP000003157">
    <property type="component" value="Unassembled WGS sequence"/>
</dbReference>
<dbReference type="OrthoDB" id="9792518at2"/>
<dbReference type="PRINTS" id="PR00413">
    <property type="entry name" value="HADHALOGNASE"/>
</dbReference>
<dbReference type="InterPro" id="IPR041492">
    <property type="entry name" value="HAD_2"/>
</dbReference>
<keyword evidence="2" id="KW-1185">Reference proteome</keyword>
<organism evidence="1 2">
    <name type="scientific">Coprobacillus cateniformis</name>
    <dbReference type="NCBI Taxonomy" id="100884"/>
    <lineage>
        <taxon>Bacteria</taxon>
        <taxon>Bacillati</taxon>
        <taxon>Bacillota</taxon>
        <taxon>Erysipelotrichia</taxon>
        <taxon>Erysipelotrichales</taxon>
        <taxon>Coprobacillaceae</taxon>
        <taxon>Coprobacillus</taxon>
    </lineage>
</organism>
<dbReference type="SUPFAM" id="SSF56784">
    <property type="entry name" value="HAD-like"/>
    <property type="match status" value="1"/>
</dbReference>
<evidence type="ECO:0000313" key="1">
    <source>
        <dbReference type="EMBL" id="EFW04104.1"/>
    </source>
</evidence>
<dbReference type="GO" id="GO:0005829">
    <property type="term" value="C:cytosol"/>
    <property type="evidence" value="ECO:0007669"/>
    <property type="project" value="TreeGrafter"/>
</dbReference>
<dbReference type="Gene3D" id="1.10.150.240">
    <property type="entry name" value="Putative phosphatase, domain 2"/>
    <property type="match status" value="1"/>
</dbReference>
<dbReference type="GO" id="GO:0008967">
    <property type="term" value="F:phosphoglycolate phosphatase activity"/>
    <property type="evidence" value="ECO:0007669"/>
    <property type="project" value="TreeGrafter"/>
</dbReference>
<evidence type="ECO:0000313" key="2">
    <source>
        <dbReference type="Proteomes" id="UP000003157"/>
    </source>
</evidence>
<dbReference type="PANTHER" id="PTHR43434">
    <property type="entry name" value="PHOSPHOGLYCOLATE PHOSPHATASE"/>
    <property type="match status" value="1"/>
</dbReference>
<comment type="caution">
    <text evidence="1">The sequence shown here is derived from an EMBL/GenBank/DDBJ whole genome shotgun (WGS) entry which is preliminary data.</text>
</comment>
<dbReference type="GO" id="GO:0006281">
    <property type="term" value="P:DNA repair"/>
    <property type="evidence" value="ECO:0007669"/>
    <property type="project" value="TreeGrafter"/>
</dbReference>